<proteinExistence type="predicted"/>
<keyword evidence="3" id="KW-1185">Reference proteome</keyword>
<sequence>MEQPILRSVRGLLLTPAVNGGQPAAVDITAYTTWPECQFPTAALASLLSVPGHPVTAEQVRIHTLAHPYAATATTPARFGVVLAWAPSLAPANRVASQLASWYGFESRTGEDLPIRGNAVFCALGGDYQAIDAPKDLRDKAVEIADLDAEGWLVRYPDYTTRLRPRHTDRVLVDGVLCSIVQIGSNGQMVRYRDPHTHDEHWARRPGGGWTVLPDTPKEKTKA</sequence>
<evidence type="ECO:0000313" key="2">
    <source>
        <dbReference type="EMBL" id="GAA3144248.1"/>
    </source>
</evidence>
<reference evidence="3" key="1">
    <citation type="journal article" date="2019" name="Int. J. Syst. Evol. Microbiol.">
        <title>The Global Catalogue of Microorganisms (GCM) 10K type strain sequencing project: providing services to taxonomists for standard genome sequencing and annotation.</title>
        <authorList>
            <consortium name="The Broad Institute Genomics Platform"/>
            <consortium name="The Broad Institute Genome Sequencing Center for Infectious Disease"/>
            <person name="Wu L."/>
            <person name="Ma J."/>
        </authorList>
    </citation>
    <scope>NUCLEOTIDE SEQUENCE [LARGE SCALE GENOMIC DNA]</scope>
    <source>
        <strain evidence="3">JCM 9373</strain>
    </source>
</reference>
<feature type="region of interest" description="Disordered" evidence="1">
    <location>
        <begin position="198"/>
        <end position="223"/>
    </location>
</feature>
<protein>
    <submittedName>
        <fullName evidence="2">Uncharacterized protein</fullName>
    </submittedName>
</protein>
<evidence type="ECO:0000256" key="1">
    <source>
        <dbReference type="SAM" id="MobiDB-lite"/>
    </source>
</evidence>
<gene>
    <name evidence="2" type="ORF">GCM10010466_39200</name>
</gene>
<name>A0ABP6NDC6_9ACTN</name>
<dbReference type="Proteomes" id="UP001500320">
    <property type="component" value="Unassembled WGS sequence"/>
</dbReference>
<organism evidence="2 3">
    <name type="scientific">Planomonospora alba</name>
    <dbReference type="NCBI Taxonomy" id="161354"/>
    <lineage>
        <taxon>Bacteria</taxon>
        <taxon>Bacillati</taxon>
        <taxon>Actinomycetota</taxon>
        <taxon>Actinomycetes</taxon>
        <taxon>Streptosporangiales</taxon>
        <taxon>Streptosporangiaceae</taxon>
        <taxon>Planomonospora</taxon>
    </lineage>
</organism>
<evidence type="ECO:0000313" key="3">
    <source>
        <dbReference type="Proteomes" id="UP001500320"/>
    </source>
</evidence>
<dbReference type="EMBL" id="BAAAUT010000031">
    <property type="protein sequence ID" value="GAA3144248.1"/>
    <property type="molecule type" value="Genomic_DNA"/>
</dbReference>
<dbReference type="RefSeq" id="WP_344861539.1">
    <property type="nucleotide sequence ID" value="NZ_BAAAUT010000031.1"/>
</dbReference>
<comment type="caution">
    <text evidence="2">The sequence shown here is derived from an EMBL/GenBank/DDBJ whole genome shotgun (WGS) entry which is preliminary data.</text>
</comment>
<accession>A0ABP6NDC6</accession>